<dbReference type="InterPro" id="IPR011006">
    <property type="entry name" value="CheY-like_superfamily"/>
</dbReference>
<dbReference type="InterPro" id="IPR052048">
    <property type="entry name" value="ST_Response_Regulator"/>
</dbReference>
<protein>
    <submittedName>
        <fullName evidence="3">Response regulator</fullName>
    </submittedName>
</protein>
<dbReference type="Gene3D" id="3.40.50.2300">
    <property type="match status" value="1"/>
</dbReference>
<dbReference type="Pfam" id="PF00072">
    <property type="entry name" value="Response_reg"/>
    <property type="match status" value="1"/>
</dbReference>
<dbReference type="EMBL" id="DSTK01000019">
    <property type="protein sequence ID" value="HFK96911.1"/>
    <property type="molecule type" value="Genomic_DNA"/>
</dbReference>
<dbReference type="AlphaFoldDB" id="A0A832A2U9"/>
<dbReference type="PROSITE" id="PS50110">
    <property type="entry name" value="RESPONSE_REGULATORY"/>
    <property type="match status" value="1"/>
</dbReference>
<evidence type="ECO:0000259" key="2">
    <source>
        <dbReference type="PROSITE" id="PS50110"/>
    </source>
</evidence>
<dbReference type="PANTHER" id="PTHR43228:SF1">
    <property type="entry name" value="TWO-COMPONENT RESPONSE REGULATOR ARR22"/>
    <property type="match status" value="1"/>
</dbReference>
<accession>A0A832A2U9</accession>
<keyword evidence="1" id="KW-0597">Phosphoprotein</keyword>
<proteinExistence type="predicted"/>
<feature type="domain" description="Response regulatory" evidence="2">
    <location>
        <begin position="2"/>
        <end position="119"/>
    </location>
</feature>
<name>A0A832A2U9_9BACT</name>
<comment type="caution">
    <text evidence="3">The sequence shown here is derived from an EMBL/GenBank/DDBJ whole genome shotgun (WGS) entry which is preliminary data.</text>
</comment>
<reference evidence="3" key="1">
    <citation type="journal article" date="2020" name="mSystems">
        <title>Genome- and Community-Level Interaction Insights into Carbon Utilization and Element Cycling Functions of Hydrothermarchaeota in Hydrothermal Sediment.</title>
        <authorList>
            <person name="Zhou Z."/>
            <person name="Liu Y."/>
            <person name="Xu W."/>
            <person name="Pan J."/>
            <person name="Luo Z.H."/>
            <person name="Li M."/>
        </authorList>
    </citation>
    <scope>NUCLEOTIDE SEQUENCE [LARGE SCALE GENOMIC DNA]</scope>
    <source>
        <strain evidence="3">SpSt-456</strain>
    </source>
</reference>
<dbReference type="PANTHER" id="PTHR43228">
    <property type="entry name" value="TWO-COMPONENT RESPONSE REGULATOR"/>
    <property type="match status" value="1"/>
</dbReference>
<feature type="modified residue" description="4-aspartylphosphate" evidence="1">
    <location>
        <position position="52"/>
    </location>
</feature>
<dbReference type="InterPro" id="IPR001789">
    <property type="entry name" value="Sig_transdc_resp-reg_receiver"/>
</dbReference>
<dbReference type="SUPFAM" id="SSF52172">
    <property type="entry name" value="CheY-like"/>
    <property type="match status" value="1"/>
</dbReference>
<sequence length="122" mass="13744">MKVLVVDDFATMRRIVKNILRELDFKDIVEAENGAAAVKILESQDIDLIVSDWNMPKMTGLELLKWVRANDKTKDLPFLMVTAEAQKENVVEAVKAKVSNYIVKPFTAAVMAEKLAKILPQN</sequence>
<evidence type="ECO:0000313" key="3">
    <source>
        <dbReference type="EMBL" id="HFK96911.1"/>
    </source>
</evidence>
<evidence type="ECO:0000256" key="1">
    <source>
        <dbReference type="PROSITE-ProRule" id="PRU00169"/>
    </source>
</evidence>
<gene>
    <name evidence="3" type="ORF">ENS06_06245</name>
</gene>
<dbReference type="SMART" id="SM00448">
    <property type="entry name" value="REC"/>
    <property type="match status" value="1"/>
</dbReference>
<organism evidence="3">
    <name type="scientific">Desulfacinum infernum</name>
    <dbReference type="NCBI Taxonomy" id="35837"/>
    <lineage>
        <taxon>Bacteria</taxon>
        <taxon>Pseudomonadati</taxon>
        <taxon>Thermodesulfobacteriota</taxon>
        <taxon>Syntrophobacteria</taxon>
        <taxon>Syntrophobacterales</taxon>
        <taxon>Syntrophobacteraceae</taxon>
        <taxon>Desulfacinum</taxon>
    </lineage>
</organism>
<dbReference type="GO" id="GO:0000160">
    <property type="term" value="P:phosphorelay signal transduction system"/>
    <property type="evidence" value="ECO:0007669"/>
    <property type="project" value="InterPro"/>
</dbReference>